<organism evidence="1 2">
    <name type="scientific">Sphingobium rhizovicinum</name>
    <dbReference type="NCBI Taxonomy" id="432308"/>
    <lineage>
        <taxon>Bacteria</taxon>
        <taxon>Pseudomonadati</taxon>
        <taxon>Pseudomonadota</taxon>
        <taxon>Alphaproteobacteria</taxon>
        <taxon>Sphingomonadales</taxon>
        <taxon>Sphingomonadaceae</taxon>
        <taxon>Sphingobium</taxon>
    </lineage>
</organism>
<gene>
    <name evidence="1" type="ORF">ACFOKF_16410</name>
</gene>
<evidence type="ECO:0000313" key="2">
    <source>
        <dbReference type="Proteomes" id="UP001595681"/>
    </source>
</evidence>
<evidence type="ECO:0000313" key="1">
    <source>
        <dbReference type="EMBL" id="MFC3442759.1"/>
    </source>
</evidence>
<keyword evidence="2" id="KW-1185">Reference proteome</keyword>
<protein>
    <submittedName>
        <fullName evidence="1">Uncharacterized protein</fullName>
    </submittedName>
</protein>
<dbReference type="EMBL" id="JBHRVU010000004">
    <property type="protein sequence ID" value="MFC3442759.1"/>
    <property type="molecule type" value="Genomic_DNA"/>
</dbReference>
<reference evidence="2" key="1">
    <citation type="journal article" date="2019" name="Int. J. Syst. Evol. Microbiol.">
        <title>The Global Catalogue of Microorganisms (GCM) 10K type strain sequencing project: providing services to taxonomists for standard genome sequencing and annotation.</title>
        <authorList>
            <consortium name="The Broad Institute Genomics Platform"/>
            <consortium name="The Broad Institute Genome Sequencing Center for Infectious Disease"/>
            <person name="Wu L."/>
            <person name="Ma J."/>
        </authorList>
    </citation>
    <scope>NUCLEOTIDE SEQUENCE [LARGE SCALE GENOMIC DNA]</scope>
    <source>
        <strain evidence="2">CCM 7491</strain>
    </source>
</reference>
<comment type="caution">
    <text evidence="1">The sequence shown here is derived from an EMBL/GenBank/DDBJ whole genome shotgun (WGS) entry which is preliminary data.</text>
</comment>
<dbReference type="Proteomes" id="UP001595681">
    <property type="component" value="Unassembled WGS sequence"/>
</dbReference>
<dbReference type="RefSeq" id="WP_380797888.1">
    <property type="nucleotide sequence ID" value="NZ_JBHRVU010000004.1"/>
</dbReference>
<sequence length="311" mass="33902">MQLMDYPCPGAPGTRAGMRYIAEKLRQAEVFILGDNGELLDRSKARPEVPGMLFKPPFPVVALEYSSATKEWGSSEYTAAPSTRRIALAWEWQDDLPPMCQALAPRIDRPGVVIASIPYYDAQRAWMPVSAAGFVPYDGDYIQPIATSPFRDAMVSEGRITTKQAAQRAFECESVPLLPEAILGMFAEHGRDASMDYLRADLMDEANAYIDLCMALACKNVSAVRHPASRALNRARIGSGKPKLKDFHVLEVRGAGGLPGAGSGGGVSPRSHLRRGHIRRLDANRVTWVNATIVNGHGGFVDKQYSVGSAR</sequence>
<accession>A0ABV7NH02</accession>
<proteinExistence type="predicted"/>
<name>A0ABV7NH02_9SPHN</name>